<dbReference type="Proteomes" id="UP000067626">
    <property type="component" value="Chromosome"/>
</dbReference>
<gene>
    <name evidence="2" type="ORF">CMC5_041570</name>
</gene>
<reference evidence="2 3" key="1">
    <citation type="submission" date="2015-07" db="EMBL/GenBank/DDBJ databases">
        <title>Genome analysis of myxobacterium Chondromyces crocatus Cm c5 reveals a high potential for natural compound synthesis and the genetic basis for the loss of fruiting body formation.</title>
        <authorList>
            <person name="Zaburannyi N."/>
            <person name="Bunk B."/>
            <person name="Maier J."/>
            <person name="Overmann J."/>
            <person name="Mueller R."/>
        </authorList>
    </citation>
    <scope>NUCLEOTIDE SEQUENCE [LARGE SCALE GENOMIC DNA]</scope>
    <source>
        <strain evidence="2 3">Cm c5</strain>
    </source>
</reference>
<dbReference type="InterPro" id="IPR000073">
    <property type="entry name" value="AB_hydrolase_1"/>
</dbReference>
<dbReference type="GO" id="GO:0004806">
    <property type="term" value="F:triacylglycerol lipase activity"/>
    <property type="evidence" value="ECO:0007669"/>
    <property type="project" value="TreeGrafter"/>
</dbReference>
<evidence type="ECO:0000259" key="1">
    <source>
        <dbReference type="Pfam" id="PF00561"/>
    </source>
</evidence>
<keyword evidence="2" id="KW-0378">Hydrolase</keyword>
<dbReference type="SUPFAM" id="SSF53474">
    <property type="entry name" value="alpha/beta-Hydrolases"/>
    <property type="match status" value="1"/>
</dbReference>
<evidence type="ECO:0000313" key="2">
    <source>
        <dbReference type="EMBL" id="AKT40004.1"/>
    </source>
</evidence>
<dbReference type="PATRIC" id="fig|52.7.peg.4575"/>
<keyword evidence="3" id="KW-1185">Reference proteome</keyword>
<dbReference type="PANTHER" id="PTHR43433">
    <property type="entry name" value="HYDROLASE, ALPHA/BETA FOLD FAMILY PROTEIN"/>
    <property type="match status" value="1"/>
</dbReference>
<dbReference type="RefSeq" id="WP_050431995.1">
    <property type="nucleotide sequence ID" value="NZ_CP012159.1"/>
</dbReference>
<dbReference type="PANTHER" id="PTHR43433:SF5">
    <property type="entry name" value="AB HYDROLASE-1 DOMAIN-CONTAINING PROTEIN"/>
    <property type="match status" value="1"/>
</dbReference>
<accession>A0A0K1EGM9</accession>
<dbReference type="Pfam" id="PF00561">
    <property type="entry name" value="Abhydrolase_1"/>
    <property type="match status" value="1"/>
</dbReference>
<dbReference type="GO" id="GO:0046503">
    <property type="term" value="P:glycerolipid catabolic process"/>
    <property type="evidence" value="ECO:0007669"/>
    <property type="project" value="TreeGrafter"/>
</dbReference>
<dbReference type="InterPro" id="IPR029058">
    <property type="entry name" value="AB_hydrolase_fold"/>
</dbReference>
<proteinExistence type="predicted"/>
<dbReference type="PRINTS" id="PR00111">
    <property type="entry name" value="ABHYDROLASE"/>
</dbReference>
<dbReference type="Gene3D" id="3.40.50.1820">
    <property type="entry name" value="alpha/beta hydrolase"/>
    <property type="match status" value="1"/>
</dbReference>
<dbReference type="OrthoDB" id="9785408at2"/>
<evidence type="ECO:0000313" key="3">
    <source>
        <dbReference type="Proteomes" id="UP000067626"/>
    </source>
</evidence>
<dbReference type="AlphaFoldDB" id="A0A0K1EGM9"/>
<dbReference type="STRING" id="52.CMC5_041570"/>
<dbReference type="EMBL" id="CP012159">
    <property type="protein sequence ID" value="AKT40004.1"/>
    <property type="molecule type" value="Genomic_DNA"/>
</dbReference>
<dbReference type="InterPro" id="IPR050471">
    <property type="entry name" value="AB_hydrolase"/>
</dbReference>
<protein>
    <submittedName>
        <fullName evidence="2">Alpha/beta hydrolase</fullName>
    </submittedName>
</protein>
<dbReference type="KEGG" id="ccro:CMC5_041570"/>
<organism evidence="2 3">
    <name type="scientific">Chondromyces crocatus</name>
    <dbReference type="NCBI Taxonomy" id="52"/>
    <lineage>
        <taxon>Bacteria</taxon>
        <taxon>Pseudomonadati</taxon>
        <taxon>Myxococcota</taxon>
        <taxon>Polyangia</taxon>
        <taxon>Polyangiales</taxon>
        <taxon>Polyangiaceae</taxon>
        <taxon>Chondromyces</taxon>
    </lineage>
</organism>
<feature type="domain" description="AB hydrolase-1" evidence="1">
    <location>
        <begin position="21"/>
        <end position="252"/>
    </location>
</feature>
<sequence length="266" mass="28653">MQTARIGDLDIHYQVFGEGEPVLLIMGLGTRGDSWTPMAQALAGSGYQAIQFDNRDIGWSSLVEHPQYEIADMAEDALGLLDHLGLDQVHLVGISMGGMIAQQLLTTHPARFRKAVLLATWAGGRDVVASPPELLAPALTPGLDHDTAQRRLLTAIAAPGFIDAHPELLAMVLEASRKRPASPAAVARQLAAVLRWSSWDKLPEVTTPTLVIHGDHDPLIPLANGQRIAERIPGARLLVLPGVGHLVPMEAPRETFTAIQRFLAEA</sequence>
<name>A0A0K1EGM9_CHOCO</name>